<evidence type="ECO:0000256" key="3">
    <source>
        <dbReference type="ARBA" id="ARBA00023295"/>
    </source>
</evidence>
<keyword evidence="7" id="KW-0732">Signal</keyword>
<dbReference type="PROSITE" id="PS51760">
    <property type="entry name" value="GH10_2"/>
    <property type="match status" value="1"/>
</dbReference>
<evidence type="ECO:0000256" key="5">
    <source>
        <dbReference type="PROSITE-ProRule" id="PRU10061"/>
    </source>
</evidence>
<dbReference type="InterPro" id="IPR031158">
    <property type="entry name" value="GH10_AS"/>
</dbReference>
<keyword evidence="4 6" id="KW-0624">Polysaccharide degradation</keyword>
<name>A0A0K3A1E7_9XANT</name>
<keyword evidence="9" id="KW-0858">Xylan degradation</keyword>
<reference evidence="10" key="1">
    <citation type="submission" date="2015-07" db="EMBL/GenBank/DDBJ databases">
        <authorList>
            <person name="Wibberg D."/>
        </authorList>
    </citation>
    <scope>NUCLEOTIDE SEQUENCE [LARGE SCALE GENOMIC DNA]</scope>
</reference>
<dbReference type="PANTHER" id="PTHR31490">
    <property type="entry name" value="GLYCOSYL HYDROLASE"/>
    <property type="match status" value="1"/>
</dbReference>
<dbReference type="PANTHER" id="PTHR31490:SF90">
    <property type="entry name" value="ENDO-1,4-BETA-XYLANASE A"/>
    <property type="match status" value="1"/>
</dbReference>
<dbReference type="Proteomes" id="UP000046187">
    <property type="component" value="Unassembled WGS sequence"/>
</dbReference>
<keyword evidence="3 6" id="KW-0326">Glycosidase</keyword>
<dbReference type="SMART" id="SM00633">
    <property type="entry name" value="Glyco_10"/>
    <property type="match status" value="1"/>
</dbReference>
<dbReference type="GO" id="GO:0031176">
    <property type="term" value="F:endo-1,4-beta-xylanase activity"/>
    <property type="evidence" value="ECO:0007669"/>
    <property type="project" value="UniProtKB-EC"/>
</dbReference>
<evidence type="ECO:0000256" key="6">
    <source>
        <dbReference type="RuleBase" id="RU361174"/>
    </source>
</evidence>
<evidence type="ECO:0000256" key="1">
    <source>
        <dbReference type="ARBA" id="ARBA00022801"/>
    </source>
</evidence>
<gene>
    <name evidence="9" type="primary">xyn10C</name>
    <name evidence="9" type="ORF">XTALMG727_2677</name>
</gene>
<dbReference type="AlphaFoldDB" id="A0A0K3A1E7"/>
<feature type="active site" description="Nucleophile" evidence="5">
    <location>
        <position position="285"/>
    </location>
</feature>
<keyword evidence="2 6" id="KW-0119">Carbohydrate metabolism</keyword>
<feature type="signal peptide" evidence="7">
    <location>
        <begin position="1"/>
        <end position="29"/>
    </location>
</feature>
<dbReference type="RefSeq" id="WP_053835783.1">
    <property type="nucleotide sequence ID" value="NZ_CXOI01000046.1"/>
</dbReference>
<dbReference type="Pfam" id="PF00331">
    <property type="entry name" value="Glyco_hydro_10"/>
    <property type="match status" value="1"/>
</dbReference>
<dbReference type="EC" id="3.2.1.8" evidence="6"/>
<feature type="chain" id="PRO_5005493139" description="Beta-xylanase" evidence="7">
    <location>
        <begin position="30"/>
        <end position="404"/>
    </location>
</feature>
<evidence type="ECO:0000313" key="10">
    <source>
        <dbReference type="Proteomes" id="UP000046187"/>
    </source>
</evidence>
<comment type="similarity">
    <text evidence="6">Belongs to the glycosyl hydrolase 10 (cellulase F) family.</text>
</comment>
<dbReference type="InterPro" id="IPR017853">
    <property type="entry name" value="GH"/>
</dbReference>
<dbReference type="PROSITE" id="PS00591">
    <property type="entry name" value="GH10_1"/>
    <property type="match status" value="1"/>
</dbReference>
<dbReference type="InterPro" id="IPR044846">
    <property type="entry name" value="GH10"/>
</dbReference>
<evidence type="ECO:0000313" key="9">
    <source>
        <dbReference type="EMBL" id="CTP89330.1"/>
    </source>
</evidence>
<evidence type="ECO:0000256" key="7">
    <source>
        <dbReference type="SAM" id="SignalP"/>
    </source>
</evidence>
<protein>
    <recommendedName>
        <fullName evidence="6">Beta-xylanase</fullName>
        <ecNumber evidence="6">3.2.1.8</ecNumber>
    </recommendedName>
</protein>
<evidence type="ECO:0000256" key="2">
    <source>
        <dbReference type="ARBA" id="ARBA00023277"/>
    </source>
</evidence>
<keyword evidence="10" id="KW-1185">Reference proteome</keyword>
<dbReference type="PRINTS" id="PR00134">
    <property type="entry name" value="GLHYDRLASE10"/>
</dbReference>
<sequence>MTAAMPALRKPLLAALLLACLCGIAPAQAADAAATAAGTPAASATRGLKDAYAGAFLIGTAVNADIVSGKDAASAALVPRQFNAITAENAMKAEVVNPHPGVFDFAAADAFVDYGRRHGMFVVGHTLVWHNQTPDWFFVDAQGKPNGRDAQLERMRAHIQAVAGRYVGKVQAWDVVNEVIDEDGSYRNTKWVERVGDGDELVRQAFRFAAQSAPDAQLYYNDFNAWRPQKRDGIVRMVKMLQHAGIRIDGVGMQGHWGLDYPSLHDIEAAIDAYAALGVKVMITELDVDVLPLTKEGQVIGTGMAHKQFQLPEFKRFLDPYRDGLPADLQARLRDRYAELFQLFWRKRDRLARVSLWGVDDGMSWKNDYPVPGRRNYPLLFDRERKPKPAFDAVLAAQAQAQAQ</sequence>
<evidence type="ECO:0000256" key="4">
    <source>
        <dbReference type="ARBA" id="ARBA00023326"/>
    </source>
</evidence>
<dbReference type="SUPFAM" id="SSF51445">
    <property type="entry name" value="(Trans)glycosidases"/>
    <property type="match status" value="1"/>
</dbReference>
<dbReference type="GO" id="GO:0045493">
    <property type="term" value="P:xylan catabolic process"/>
    <property type="evidence" value="ECO:0007669"/>
    <property type="project" value="UniProtKB-KW"/>
</dbReference>
<accession>A0A0K3A1E7</accession>
<proteinExistence type="inferred from homology"/>
<dbReference type="InterPro" id="IPR001000">
    <property type="entry name" value="GH10_dom"/>
</dbReference>
<organism evidence="9 10">
    <name type="scientific">Xanthomonas graminis pv. arrhenatheri LMG 727</name>
    <dbReference type="NCBI Taxonomy" id="1195923"/>
    <lineage>
        <taxon>Bacteria</taxon>
        <taxon>Pseudomonadati</taxon>
        <taxon>Pseudomonadota</taxon>
        <taxon>Gammaproteobacteria</taxon>
        <taxon>Lysobacterales</taxon>
        <taxon>Lysobacteraceae</taxon>
        <taxon>Xanthomonas</taxon>
        <taxon>Xanthomonas translucens group</taxon>
        <taxon>Xanthomonas graminis</taxon>
    </lineage>
</organism>
<dbReference type="EMBL" id="CXOI01000046">
    <property type="protein sequence ID" value="CTP89330.1"/>
    <property type="molecule type" value="Genomic_DNA"/>
</dbReference>
<keyword evidence="1 6" id="KW-0378">Hydrolase</keyword>
<evidence type="ECO:0000259" key="8">
    <source>
        <dbReference type="PROSITE" id="PS51760"/>
    </source>
</evidence>
<comment type="catalytic activity">
    <reaction evidence="6">
        <text>Endohydrolysis of (1-&gt;4)-beta-D-xylosidic linkages in xylans.</text>
        <dbReference type="EC" id="3.2.1.8"/>
    </reaction>
</comment>
<feature type="domain" description="GH10" evidence="8">
    <location>
        <begin position="42"/>
        <end position="397"/>
    </location>
</feature>
<dbReference type="Gene3D" id="3.20.20.80">
    <property type="entry name" value="Glycosidases"/>
    <property type="match status" value="1"/>
</dbReference>